<dbReference type="EMBL" id="BSRA01000004">
    <property type="protein sequence ID" value="GLV13162.1"/>
    <property type="molecule type" value="Genomic_DNA"/>
</dbReference>
<dbReference type="Proteomes" id="UP000182589">
    <property type="component" value="Unassembled WGS sequence"/>
</dbReference>
<evidence type="ECO:0000256" key="4">
    <source>
        <dbReference type="RuleBase" id="RU003345"/>
    </source>
</evidence>
<evidence type="ECO:0000256" key="3">
    <source>
        <dbReference type="PROSITE-ProRule" id="PRU10007"/>
    </source>
</evidence>
<proteinExistence type="inferred from homology"/>
<gene>
    <name evidence="6" type="ORF">Heshes_08460</name>
    <name evidence="7" type="ORF">SAMN04489725_102184</name>
</gene>
<evidence type="ECO:0000256" key="2">
    <source>
        <dbReference type="ARBA" id="ARBA00023002"/>
    </source>
</evidence>
<evidence type="ECO:0000259" key="5">
    <source>
        <dbReference type="Pfam" id="PF00171"/>
    </source>
</evidence>
<organism evidence="7 8">
    <name type="scientific">Alicyclobacillus hesperidum</name>
    <dbReference type="NCBI Taxonomy" id="89784"/>
    <lineage>
        <taxon>Bacteria</taxon>
        <taxon>Bacillati</taxon>
        <taxon>Bacillota</taxon>
        <taxon>Bacilli</taxon>
        <taxon>Bacillales</taxon>
        <taxon>Alicyclobacillaceae</taxon>
        <taxon>Alicyclobacillus</taxon>
    </lineage>
</organism>
<dbReference type="Gene3D" id="3.40.309.10">
    <property type="entry name" value="Aldehyde Dehydrogenase, Chain A, domain 2"/>
    <property type="match status" value="1"/>
</dbReference>
<feature type="active site" evidence="3">
    <location>
        <position position="254"/>
    </location>
</feature>
<reference evidence="7" key="2">
    <citation type="submission" date="2016-10" db="EMBL/GenBank/DDBJ databases">
        <authorList>
            <person name="de Groot N.N."/>
        </authorList>
    </citation>
    <scope>NUCLEOTIDE SEQUENCE [LARGE SCALE GENOMIC DNA]</scope>
    <source>
        <strain evidence="7">DSM 12489</strain>
    </source>
</reference>
<dbReference type="FunFam" id="3.40.605.10:FF:000007">
    <property type="entry name" value="NAD/NADP-dependent betaine aldehyde dehydrogenase"/>
    <property type="match status" value="1"/>
</dbReference>
<dbReference type="AlphaFoldDB" id="A0A1H2R6F2"/>
<keyword evidence="8" id="KW-1185">Reference proteome</keyword>
<dbReference type="InterPro" id="IPR016162">
    <property type="entry name" value="Ald_DH_N"/>
</dbReference>
<keyword evidence="2 4" id="KW-0560">Oxidoreductase</keyword>
<dbReference type="PROSITE" id="PS00687">
    <property type="entry name" value="ALDEHYDE_DEHYDR_GLU"/>
    <property type="match status" value="1"/>
</dbReference>
<protein>
    <submittedName>
        <fullName evidence="6 7">Aldehyde dehydrogenase</fullName>
    </submittedName>
</protein>
<dbReference type="InterPro" id="IPR015590">
    <property type="entry name" value="Aldehyde_DH_dom"/>
</dbReference>
<dbReference type="InterPro" id="IPR016161">
    <property type="entry name" value="Ald_DH/histidinol_DH"/>
</dbReference>
<name>A0A1H2R6F2_9BACL</name>
<dbReference type="GO" id="GO:0016620">
    <property type="term" value="F:oxidoreductase activity, acting on the aldehyde or oxo group of donors, NAD or NADP as acceptor"/>
    <property type="evidence" value="ECO:0007669"/>
    <property type="project" value="InterPro"/>
</dbReference>
<sequence>MQEELRMVTEPVVVQAIINGERVDTEKRYTRENPANPEEIVGYGPVNTREDAVRAIDAAAAAFPAWAQTPLRERIAHMRRAIARFREAIPELVPLLSREHGKPVYDAQGEMFVSLAWMDYACDIAEEALAEKVEQHENGKTIITRDPMGVVAAITPWNYPLALSTIKIAPALIAGNTMVLKPSPFAPLAVSKAVEWMAGEFPAGVLNMVHGDADVGVELTTNPKVAKIAFTGGTKTATHIMKSASDTIKNMTLELGGNDAALVLSDFDVNDERAMRRLVISNFLTTGQICMIAKRVYVHRSIYDAFVEKYIEAANKWIRVGDAFHPDVTIGPVNNLPQVRHVERLIEDARSRGAKVIPLGRILDENVFAKGYFMQPTVVLGAGYDDPIVVEEQFGPTVPVLPYDDEEQGIQLVNNSIYGLTSSVWGEEEHALRVARRIEAGTTMINTAAVQGLDIRYPFGGFKQSGIGREYGVEGLLGYTELHVINVPKVGELPNIPE</sequence>
<dbReference type="STRING" id="89784.SAMN04489725_102184"/>
<evidence type="ECO:0000313" key="6">
    <source>
        <dbReference type="EMBL" id="GLV13162.1"/>
    </source>
</evidence>
<evidence type="ECO:0000313" key="7">
    <source>
        <dbReference type="EMBL" id="SDW14977.1"/>
    </source>
</evidence>
<dbReference type="RefSeq" id="WP_244885080.1">
    <property type="nucleotide sequence ID" value="NZ_BSRA01000004.1"/>
</dbReference>
<dbReference type="PANTHER" id="PTHR11699">
    <property type="entry name" value="ALDEHYDE DEHYDROGENASE-RELATED"/>
    <property type="match status" value="1"/>
</dbReference>
<reference evidence="6" key="3">
    <citation type="submission" date="2023-02" db="EMBL/GenBank/DDBJ databases">
        <title>Proposal of a novel subspecies: Alicyclobacillus hesperidum subspecies aegle.</title>
        <authorList>
            <person name="Goto K."/>
            <person name="Fujii T."/>
            <person name="Yasui K."/>
            <person name="Mochida K."/>
            <person name="Kato-Tanaka Y."/>
            <person name="Morohoshi S."/>
            <person name="An S.Y."/>
            <person name="Kasai H."/>
            <person name="Yokota A."/>
        </authorList>
    </citation>
    <scope>NUCLEOTIDE SEQUENCE</scope>
    <source>
        <strain evidence="6">DSM 12766</strain>
    </source>
</reference>
<dbReference type="SUPFAM" id="SSF53720">
    <property type="entry name" value="ALDH-like"/>
    <property type="match status" value="1"/>
</dbReference>
<dbReference type="Gene3D" id="3.40.605.10">
    <property type="entry name" value="Aldehyde Dehydrogenase, Chain A, domain 1"/>
    <property type="match status" value="1"/>
</dbReference>
<dbReference type="InterPro" id="IPR029510">
    <property type="entry name" value="Ald_DH_CS_GLU"/>
</dbReference>
<comment type="similarity">
    <text evidence="1 4">Belongs to the aldehyde dehydrogenase family.</text>
</comment>
<evidence type="ECO:0000256" key="1">
    <source>
        <dbReference type="ARBA" id="ARBA00009986"/>
    </source>
</evidence>
<dbReference type="Proteomes" id="UP001157137">
    <property type="component" value="Unassembled WGS sequence"/>
</dbReference>
<dbReference type="Pfam" id="PF00171">
    <property type="entry name" value="Aldedh"/>
    <property type="match status" value="1"/>
</dbReference>
<reference evidence="8" key="1">
    <citation type="submission" date="2016-10" db="EMBL/GenBank/DDBJ databases">
        <authorList>
            <person name="Varghese N."/>
        </authorList>
    </citation>
    <scope>NUCLEOTIDE SEQUENCE [LARGE SCALE GENOMIC DNA]</scope>
    <source>
        <strain evidence="8">DSM 12489</strain>
    </source>
</reference>
<evidence type="ECO:0000313" key="8">
    <source>
        <dbReference type="Proteomes" id="UP000182589"/>
    </source>
</evidence>
<accession>A0A1H2R6F2</accession>
<dbReference type="InterPro" id="IPR016163">
    <property type="entry name" value="Ald_DH_C"/>
</dbReference>
<dbReference type="EMBL" id="FNOJ01000002">
    <property type="protein sequence ID" value="SDW14977.1"/>
    <property type="molecule type" value="Genomic_DNA"/>
</dbReference>
<feature type="domain" description="Aldehyde dehydrogenase" evidence="5">
    <location>
        <begin position="27"/>
        <end position="483"/>
    </location>
</feature>